<accession>A0A7H0VF22</accession>
<proteinExistence type="predicted"/>
<dbReference type="AlphaFoldDB" id="A0A7H0VF22"/>
<evidence type="ECO:0000313" key="1">
    <source>
        <dbReference type="EMBL" id="QNR24320.1"/>
    </source>
</evidence>
<evidence type="ECO:0000313" key="2">
    <source>
        <dbReference type="Proteomes" id="UP000516305"/>
    </source>
</evidence>
<dbReference type="KEGG" id="chyd:H4K34_00345"/>
<reference evidence="1 2" key="1">
    <citation type="submission" date="2020-08" db="EMBL/GenBank/DDBJ databases">
        <title>Croceimicrobium hydrocarbonivorans gen. nov., sp. nov., a novel marine bacterium isolated from a bacterial consortium that degrades polyethylene terephthalate.</title>
        <authorList>
            <person name="Liu R."/>
        </authorList>
    </citation>
    <scope>NUCLEOTIDE SEQUENCE [LARGE SCALE GENOMIC DNA]</scope>
    <source>
        <strain evidence="1 2">A20-9</strain>
    </source>
</reference>
<protein>
    <submittedName>
        <fullName evidence="1">Uncharacterized protein</fullName>
    </submittedName>
</protein>
<name>A0A7H0VF22_9FLAO</name>
<organism evidence="1 2">
    <name type="scientific">Croceimicrobium hydrocarbonivorans</name>
    <dbReference type="NCBI Taxonomy" id="2761580"/>
    <lineage>
        <taxon>Bacteria</taxon>
        <taxon>Pseudomonadati</taxon>
        <taxon>Bacteroidota</taxon>
        <taxon>Flavobacteriia</taxon>
        <taxon>Flavobacteriales</taxon>
        <taxon>Owenweeksiaceae</taxon>
        <taxon>Croceimicrobium</taxon>
    </lineage>
</organism>
<sequence>MRKVQCILGFLLFSTTIWGQGFIRDLIIPEVLWRGNWNFYDLQYGRNEGELQLWIGHDIIGYNRKVYQYYPAQNSYGFLKTAAGGPSGPAIQQYQLNKICIWDGAGGGYSSRPYWKFWDLNSGIEREFYPNHRAASFTSFRNDSVFILYAKPNFNLPDFSYNRTENDTNTQYYLCYLNPQKQQAEILDSLRVPFYLDNADLHFDSRSNNWIVLFEDWYISFKKGGSEPDTIFQDPRLSLDHFIQFSAVGPEEYRKRFYQDGITWIFFNPDSNKVVSAFFSPTDTLYYDYSEILEYADFDHYGELGDSRESKYTGSLASLGLRNRATGIRDIMISRDDYWLFFRFEDSKITHFQKIARAKLPNAFFRAVLSTSKGGFYIGANRLTKGLDGKDSLILIYLDPQGRTSVLQPGEAFNLHYDSQNNQLKIFYPKPEAKLKYRIIDASGRAMQEGDFTVYEGLSLGPWQAAVYYLQLWEEDGNYIGQQSFLKSN</sequence>
<dbReference type="RefSeq" id="WP_210758847.1">
    <property type="nucleotide sequence ID" value="NZ_CP060139.1"/>
</dbReference>
<dbReference type="Proteomes" id="UP000516305">
    <property type="component" value="Chromosome"/>
</dbReference>
<dbReference type="EMBL" id="CP060139">
    <property type="protein sequence ID" value="QNR24320.1"/>
    <property type="molecule type" value="Genomic_DNA"/>
</dbReference>
<gene>
    <name evidence="1" type="ORF">H4K34_00345</name>
</gene>
<keyword evidence="2" id="KW-1185">Reference proteome</keyword>